<reference evidence="2" key="3">
    <citation type="journal article" date="2023" name="Int. J. Syst. Evol. Microbiol.">
        <title>Sellimonas catena sp. nov., isolated from human faeces.</title>
        <authorList>
            <person name="Hisatomi A."/>
            <person name="Ohkuma M."/>
            <person name="Sakamoto M."/>
        </authorList>
    </citation>
    <scope>NUCLEOTIDE SEQUENCE</scope>
    <source>
        <strain evidence="2">18CBH55</strain>
    </source>
</reference>
<dbReference type="Gene3D" id="3.40.1360.10">
    <property type="match status" value="1"/>
</dbReference>
<dbReference type="EMBL" id="BSCH01000033">
    <property type="protein sequence ID" value="GLG92022.1"/>
    <property type="molecule type" value="Genomic_DNA"/>
</dbReference>
<feature type="domain" description="DUF3991" evidence="1">
    <location>
        <begin position="120"/>
        <end position="186"/>
    </location>
</feature>
<evidence type="ECO:0000313" key="2">
    <source>
        <dbReference type="EMBL" id="GLG92022.1"/>
    </source>
</evidence>
<accession>A0A9W6CJ12</accession>
<protein>
    <submittedName>
        <fullName evidence="2">Topoisomerase</fullName>
    </submittedName>
</protein>
<organism evidence="2 3">
    <name type="scientific">Sellimonas catena</name>
    <dbReference type="NCBI Taxonomy" id="2994035"/>
    <lineage>
        <taxon>Bacteria</taxon>
        <taxon>Bacillati</taxon>
        <taxon>Bacillota</taxon>
        <taxon>Clostridia</taxon>
        <taxon>Lachnospirales</taxon>
        <taxon>Lachnospiraceae</taxon>
        <taxon>Sellimonas</taxon>
    </lineage>
</organism>
<dbReference type="AlphaFoldDB" id="A0A9W6CJ12"/>
<comment type="caution">
    <text evidence="2">The sequence shown here is derived from an EMBL/GenBank/DDBJ whole genome shotgun (WGS) entry which is preliminary data.</text>
</comment>
<dbReference type="RefSeq" id="WP_281845951.1">
    <property type="nucleotide sequence ID" value="NZ_BSCH01000033.1"/>
</dbReference>
<evidence type="ECO:0000259" key="1">
    <source>
        <dbReference type="Pfam" id="PF13154"/>
    </source>
</evidence>
<proteinExistence type="predicted"/>
<dbReference type="Proteomes" id="UP001145094">
    <property type="component" value="Unassembled WGS sequence"/>
</dbReference>
<dbReference type="Pfam" id="PF13154">
    <property type="entry name" value="DUF3991"/>
    <property type="match status" value="1"/>
</dbReference>
<evidence type="ECO:0000313" key="3">
    <source>
        <dbReference type="Proteomes" id="UP001145094"/>
    </source>
</evidence>
<gene>
    <name evidence="2" type="ORF">Selli2_34490</name>
</gene>
<reference evidence="2" key="2">
    <citation type="submission" date="2022-11" db="EMBL/GenBank/DDBJ databases">
        <title>Draft genome sequence of Sellimonas catena strain 18CBH55.</title>
        <authorList>
            <person name="Atsushi H."/>
            <person name="Moriya O."/>
            <person name="Mitsuo S."/>
        </authorList>
    </citation>
    <scope>NUCLEOTIDE SEQUENCE</scope>
    <source>
        <strain evidence="2">18CBH55</strain>
    </source>
</reference>
<name>A0A9W6CJ12_9FIRM</name>
<dbReference type="InterPro" id="IPR025054">
    <property type="entry name" value="DUF3991"/>
</dbReference>
<dbReference type="SUPFAM" id="SSF57783">
    <property type="entry name" value="Zinc beta-ribbon"/>
    <property type="match status" value="1"/>
</dbReference>
<sequence>MPYVAPEVVQRVKQIDLLTYLKNYEPYELVHFSGNTYSTRTHDSLKISNGKWMWWSRGIGGRSALDYLIKVRGYDFMQAVQTIAEQAAIQPPVSVPAEKKTEKKLILPKPYRYQTYAVSYLQNRGIDMELIQYCLKTGQIYESENHHNVVFVGMDQSGIPRYAALRGVGTAFVGEASGSDKNYSFCIPAEEKCCEVHLFESAIDLLSYATEQKLDGENWRETHLLSLAGVYQPAKEIEKSKVPAALTRFLKEHPEVDRVVFHLDNDRTGRLATQAIRTVLPKKYQTRDEPPKQGNDCNDSLCIRLGIRQTKREKRHGGRDFER</sequence>
<reference evidence="2" key="1">
    <citation type="submission" date="2022-11" db="EMBL/GenBank/DDBJ databases">
        <title>Draft genome sequence of Sellimonas catena strain 18CBH55.</title>
        <authorList>
            <person name="Hisatomi A."/>
            <person name="Ohkuma M."/>
            <person name="Sakamoto M."/>
        </authorList>
    </citation>
    <scope>NUCLEOTIDE SEQUENCE</scope>
    <source>
        <strain evidence="2">18CBH55</strain>
    </source>
</reference>
<dbReference type="Pfam" id="PF13155">
    <property type="entry name" value="Toprim_2"/>
    <property type="match status" value="1"/>
</dbReference>